<proteinExistence type="predicted"/>
<evidence type="ECO:0000313" key="3">
    <source>
        <dbReference type="Proteomes" id="UP000181909"/>
    </source>
</evidence>
<sequence>MPAWNLVREDGTVPEERPERFVAHAYGNHWPDVSVLFRNRPDASSGRHPANGGQGDESNRTEPPGPAGHPTRVGRKLPGGSGSTAITTICRERMTCGR</sequence>
<evidence type="ECO:0000256" key="1">
    <source>
        <dbReference type="SAM" id="MobiDB-lite"/>
    </source>
</evidence>
<reference evidence="2 3" key="1">
    <citation type="submission" date="2016-11" db="EMBL/GenBank/DDBJ databases">
        <authorList>
            <person name="Jaros S."/>
            <person name="Januszkiewicz K."/>
            <person name="Wedrychowicz H."/>
        </authorList>
    </citation>
    <scope>NUCLEOTIDE SEQUENCE [LARGE SCALE GENOMIC DNA]</scope>
    <source>
        <strain evidence="2 3">OK807</strain>
    </source>
</reference>
<dbReference type="Proteomes" id="UP000181909">
    <property type="component" value="Unassembled WGS sequence"/>
</dbReference>
<dbReference type="AlphaFoldDB" id="A0A1K2F8N0"/>
<dbReference type="STRING" id="1893.SAMN02787144_10375"/>
<protein>
    <submittedName>
        <fullName evidence="2">Uncharacterized protein</fullName>
    </submittedName>
</protein>
<feature type="region of interest" description="Disordered" evidence="1">
    <location>
        <begin position="37"/>
        <end position="98"/>
    </location>
</feature>
<accession>A0A1K2F8N0</accession>
<dbReference type="EMBL" id="FPJO01000037">
    <property type="protein sequence ID" value="SFY43512.1"/>
    <property type="molecule type" value="Genomic_DNA"/>
</dbReference>
<gene>
    <name evidence="2" type="ORF">SAMN02787144_10375</name>
</gene>
<name>A0A1K2F8N0_STRAR</name>
<evidence type="ECO:0000313" key="2">
    <source>
        <dbReference type="EMBL" id="SFY43512.1"/>
    </source>
</evidence>
<organism evidence="2 3">
    <name type="scientific">Streptomyces atratus</name>
    <dbReference type="NCBI Taxonomy" id="1893"/>
    <lineage>
        <taxon>Bacteria</taxon>
        <taxon>Bacillati</taxon>
        <taxon>Actinomycetota</taxon>
        <taxon>Actinomycetes</taxon>
        <taxon>Kitasatosporales</taxon>
        <taxon>Streptomycetaceae</taxon>
        <taxon>Streptomyces</taxon>
    </lineage>
</organism>